<feature type="transmembrane region" description="Helical" evidence="2">
    <location>
        <begin position="779"/>
        <end position="800"/>
    </location>
</feature>
<dbReference type="OrthoDB" id="10028852at2759"/>
<dbReference type="EMBL" id="RJVU01014084">
    <property type="protein sequence ID" value="ROL53028.1"/>
    <property type="molecule type" value="Genomic_DNA"/>
</dbReference>
<dbReference type="GO" id="GO:0032053">
    <property type="term" value="P:ciliary basal body organization"/>
    <property type="evidence" value="ECO:0007669"/>
    <property type="project" value="TreeGrafter"/>
</dbReference>
<dbReference type="InterPro" id="IPR033207">
    <property type="entry name" value="CCP110"/>
</dbReference>
<evidence type="ECO:0000313" key="4">
    <source>
        <dbReference type="Proteomes" id="UP000281406"/>
    </source>
</evidence>
<evidence type="ECO:0000256" key="2">
    <source>
        <dbReference type="SAM" id="Phobius"/>
    </source>
</evidence>
<gene>
    <name evidence="3" type="ORF">DPX16_7970</name>
</gene>
<feature type="compositionally biased region" description="Polar residues" evidence="1">
    <location>
        <begin position="264"/>
        <end position="284"/>
    </location>
</feature>
<dbReference type="Proteomes" id="UP000281406">
    <property type="component" value="Unassembled WGS sequence"/>
</dbReference>
<feature type="compositionally biased region" description="Polar residues" evidence="1">
    <location>
        <begin position="756"/>
        <end position="767"/>
    </location>
</feature>
<reference evidence="3 4" key="1">
    <citation type="submission" date="2018-10" db="EMBL/GenBank/DDBJ databases">
        <title>Genome assembly for a Yunnan-Guizhou Plateau 3E fish, Anabarilius grahami (Regan), and its evolutionary and genetic applications.</title>
        <authorList>
            <person name="Jiang W."/>
        </authorList>
    </citation>
    <scope>NUCLEOTIDE SEQUENCE [LARGE SCALE GENOMIC DNA]</scope>
    <source>
        <strain evidence="3">AG-KIZ</strain>
        <tissue evidence="3">Muscle</tissue>
    </source>
</reference>
<dbReference type="GO" id="GO:1903723">
    <property type="term" value="P:negative regulation of centriole elongation"/>
    <property type="evidence" value="ECO:0007669"/>
    <property type="project" value="TreeGrafter"/>
</dbReference>
<dbReference type="GO" id="GO:0005814">
    <property type="term" value="C:centriole"/>
    <property type="evidence" value="ECO:0007669"/>
    <property type="project" value="InterPro"/>
</dbReference>
<keyword evidence="4" id="KW-1185">Reference proteome</keyword>
<evidence type="ECO:0000256" key="1">
    <source>
        <dbReference type="SAM" id="MobiDB-lite"/>
    </source>
</evidence>
<keyword evidence="2" id="KW-0472">Membrane</keyword>
<dbReference type="GO" id="GO:0032465">
    <property type="term" value="P:regulation of cytokinesis"/>
    <property type="evidence" value="ECO:0007669"/>
    <property type="project" value="InterPro"/>
</dbReference>
<dbReference type="PANTHER" id="PTHR13594:SF3">
    <property type="entry name" value="CENTRIOLAR COILED-COIL PROTEIN OF 110 KDA-LIKE ISOFORM X3"/>
    <property type="match status" value="1"/>
</dbReference>
<protein>
    <submittedName>
        <fullName evidence="3">Centriolar coiled-coil protein of 110 kDa</fullName>
    </submittedName>
</protein>
<dbReference type="Pfam" id="PF16025">
    <property type="entry name" value="CaM_bind"/>
    <property type="match status" value="1"/>
</dbReference>
<feature type="region of interest" description="Disordered" evidence="1">
    <location>
        <begin position="731"/>
        <end position="767"/>
    </location>
</feature>
<name>A0A3N0Z4Z0_ANAGA</name>
<accession>A0A3N0Z4Z0</accession>
<dbReference type="AlphaFoldDB" id="A0A3N0Z4Z0"/>
<evidence type="ECO:0000313" key="3">
    <source>
        <dbReference type="EMBL" id="ROL53028.1"/>
    </source>
</evidence>
<sequence>MSLDIDDSNDLRENRFQLQVAVCLNQTRVKFNNVSVMSIHTDQENMDSYEEFCARILSTLQSDMMHEKSCSTAPARGVALPLICFHGRPVLSPVLSEKQRREMVEYRKSASQMEAERQIHCNNNLLNQIQAILWTNKAPKILDMPKPSEQCLSPSPKPDCRNGFTDTAPLTPAGVTEPYILSSKSAVTPSVELRGKAMEEKQMPEETETEGACLQNLLKKSRDFIEKEQGKQGSKVIGTKITFDKENGSSLDESVSGLPCYIPSPNQTSPSNLISPESGPNGSLSARPHRGRPRPISAGSIFFSFPDNPNQPNITANARPQEVKTIATQERKLHRVENVSMSLYDDHFRLNETVGKLETSPVDPELTSPLFRRRCHTLDSHLSSHHQSPLIDRSQERMPRFMAGVTARTPTRLSPPSPMNKTFTWESPTAAFMGSGITPDSPSHAKLPFEGNSVISTALKERRADEMQWQVHALEDMQRSLEEDYAFRISCLVAEQEREQRLHSQELEERVWKLRGQGGLSPVAGEDGCELRAAGERYPTLSPMCPLSPGERSPRHPVPVIGFPPTSLDVASPSIQASIYMRGLNHHSTGKSRNRLSQVVTAEQQRALCHLTAIVKGFLTRQLLRTEKVKHLRQTVQDTQEFIFSFSTNAPQRNDQLSEQDLSLQERVRAQLRAALFDIHDIFFTMTLEERLSLLQQDRDLRSERKLREMEKAKIPKDKVILSAATQKSLDRKKRVGESPGQTRRAQKTPTKRILQPSQGQNAPVSGQQLLRRGSVLHLLLPLIMQSAIPAISIFFFSVVDGI</sequence>
<keyword evidence="2" id="KW-1133">Transmembrane helix</keyword>
<dbReference type="PANTHER" id="PTHR13594">
    <property type="entry name" value="CENTRIOLAR COILED-COIL PROTEIN OF 110 KDA"/>
    <property type="match status" value="1"/>
</dbReference>
<feature type="region of interest" description="Disordered" evidence="1">
    <location>
        <begin position="262"/>
        <end position="293"/>
    </location>
</feature>
<proteinExistence type="predicted"/>
<organism evidence="3 4">
    <name type="scientific">Anabarilius grahami</name>
    <name type="common">Kanglang fish</name>
    <name type="synonym">Barilius grahami</name>
    <dbReference type="NCBI Taxonomy" id="495550"/>
    <lineage>
        <taxon>Eukaryota</taxon>
        <taxon>Metazoa</taxon>
        <taxon>Chordata</taxon>
        <taxon>Craniata</taxon>
        <taxon>Vertebrata</taxon>
        <taxon>Euteleostomi</taxon>
        <taxon>Actinopterygii</taxon>
        <taxon>Neopterygii</taxon>
        <taxon>Teleostei</taxon>
        <taxon>Ostariophysi</taxon>
        <taxon>Cypriniformes</taxon>
        <taxon>Xenocyprididae</taxon>
        <taxon>Xenocypridinae</taxon>
        <taxon>Xenocypridinae incertae sedis</taxon>
        <taxon>Anabarilius</taxon>
    </lineage>
</organism>
<comment type="caution">
    <text evidence="3">The sequence shown here is derived from an EMBL/GenBank/DDBJ whole genome shotgun (WGS) entry which is preliminary data.</text>
</comment>
<keyword evidence="2" id="KW-0812">Transmembrane</keyword>
<dbReference type="GO" id="GO:0007099">
    <property type="term" value="P:centriole replication"/>
    <property type="evidence" value="ECO:0007669"/>
    <property type="project" value="InterPro"/>
</dbReference>